<reference evidence="2 3" key="1">
    <citation type="submission" date="2018-01" db="EMBL/GenBank/DDBJ databases">
        <title>Whole genome sequencing of Histamine producing bacteria.</title>
        <authorList>
            <person name="Butler K."/>
        </authorList>
    </citation>
    <scope>NUCLEOTIDE SEQUENCE [LARGE SCALE GENOMIC DNA]</scope>
    <source>
        <strain evidence="2 3">JCM 12947</strain>
    </source>
</reference>
<organism evidence="2 3">
    <name type="scientific">Photobacterium frigidiphilum</name>
    <dbReference type="NCBI Taxonomy" id="264736"/>
    <lineage>
        <taxon>Bacteria</taxon>
        <taxon>Pseudomonadati</taxon>
        <taxon>Pseudomonadota</taxon>
        <taxon>Gammaproteobacteria</taxon>
        <taxon>Vibrionales</taxon>
        <taxon>Vibrionaceae</taxon>
        <taxon>Photobacterium</taxon>
    </lineage>
</organism>
<evidence type="ECO:0000313" key="2">
    <source>
        <dbReference type="EMBL" id="PSU49172.1"/>
    </source>
</evidence>
<sequence>MNIKFAHILTALVVVFSTASQASSTTFGNWYYSDTYKTFVSQEVTHELPKQAEIYQIASSNELNVGFIVQSQACIGKVGEYDSAGAYLINKKRINMAYQCISNNTVRLFPVIKRERKYVINEFKTQSLVCIKPTKELKDDPNSISLCVSGSGFSDAYHALSIDRD</sequence>
<protein>
    <submittedName>
        <fullName evidence="2">Uncharacterized protein</fullName>
    </submittedName>
</protein>
<accession>A0A2T3JJJ3</accession>
<dbReference type="EMBL" id="PYMJ01000007">
    <property type="protein sequence ID" value="PSU49172.1"/>
    <property type="molecule type" value="Genomic_DNA"/>
</dbReference>
<evidence type="ECO:0000256" key="1">
    <source>
        <dbReference type="SAM" id="SignalP"/>
    </source>
</evidence>
<feature type="chain" id="PRO_5015574137" evidence="1">
    <location>
        <begin position="23"/>
        <end position="165"/>
    </location>
</feature>
<name>A0A2T3JJJ3_9GAMM</name>
<keyword evidence="1" id="KW-0732">Signal</keyword>
<dbReference type="OrthoDB" id="9882174at2"/>
<dbReference type="Proteomes" id="UP000240987">
    <property type="component" value="Unassembled WGS sequence"/>
</dbReference>
<feature type="signal peptide" evidence="1">
    <location>
        <begin position="1"/>
        <end position="22"/>
    </location>
</feature>
<gene>
    <name evidence="2" type="ORF">C9J12_09295</name>
</gene>
<proteinExistence type="predicted"/>
<dbReference type="AlphaFoldDB" id="A0A2T3JJJ3"/>
<keyword evidence="3" id="KW-1185">Reference proteome</keyword>
<dbReference type="RefSeq" id="WP_107242450.1">
    <property type="nucleotide sequence ID" value="NZ_JBALVU010000115.1"/>
</dbReference>
<comment type="caution">
    <text evidence="2">The sequence shown here is derived from an EMBL/GenBank/DDBJ whole genome shotgun (WGS) entry which is preliminary data.</text>
</comment>
<evidence type="ECO:0000313" key="3">
    <source>
        <dbReference type="Proteomes" id="UP000240987"/>
    </source>
</evidence>